<dbReference type="OrthoDB" id="2082593at2"/>
<protein>
    <submittedName>
        <fullName evidence="1">Uncharacterized protein</fullName>
    </submittedName>
</protein>
<dbReference type="AlphaFoldDB" id="A0A5Q2MZ02"/>
<gene>
    <name evidence="1" type="ORF">FTV88_0217</name>
</gene>
<reference evidence="2" key="1">
    <citation type="submission" date="2019-11" db="EMBL/GenBank/DDBJ databases">
        <title>Genome sequence of Heliorestis convoluta strain HH, an alkaliphilic and minimalistic phototrophic bacterium from a soda lake in Egypt.</title>
        <authorList>
            <person name="Dewey E.D."/>
            <person name="Stokes L.M."/>
            <person name="Burchell B.M."/>
            <person name="Shaffer K.N."/>
            <person name="Huntington A.M."/>
            <person name="Baker J.M."/>
            <person name="Nadendla S."/>
            <person name="Giglio M.G."/>
            <person name="Touchman J.W."/>
            <person name="Blankenship R.E."/>
            <person name="Madigan M.T."/>
            <person name="Sattley W.M."/>
        </authorList>
    </citation>
    <scope>NUCLEOTIDE SEQUENCE [LARGE SCALE GENOMIC DNA]</scope>
    <source>
        <strain evidence="2">HH</strain>
    </source>
</reference>
<evidence type="ECO:0000313" key="1">
    <source>
        <dbReference type="EMBL" id="QGG46396.1"/>
    </source>
</evidence>
<name>A0A5Q2MZ02_9FIRM</name>
<sequence>MREYWKRLFQKKPSVLRDLLPEKFYDYIEQNHVHLGYETFVLRFPNGHLIQVNYRLTSPDQSPFTVTLGSWRYKKFPKPTTCAFESHFKESTTLELSAAEWVALLDQMEALPVKDGVVSSSSRERLAKIS</sequence>
<evidence type="ECO:0000313" key="2">
    <source>
        <dbReference type="Proteomes" id="UP000366051"/>
    </source>
</evidence>
<dbReference type="Proteomes" id="UP000366051">
    <property type="component" value="Chromosome"/>
</dbReference>
<keyword evidence="2" id="KW-1185">Reference proteome</keyword>
<dbReference type="RefSeq" id="WP_153723978.1">
    <property type="nucleotide sequence ID" value="NZ_CP045875.1"/>
</dbReference>
<accession>A0A5Q2MZ02</accession>
<proteinExistence type="predicted"/>
<organism evidence="1 2">
    <name type="scientific">Heliorestis convoluta</name>
    <dbReference type="NCBI Taxonomy" id="356322"/>
    <lineage>
        <taxon>Bacteria</taxon>
        <taxon>Bacillati</taxon>
        <taxon>Bacillota</taxon>
        <taxon>Clostridia</taxon>
        <taxon>Eubacteriales</taxon>
        <taxon>Heliobacteriaceae</taxon>
        <taxon>Heliorestis</taxon>
    </lineage>
</organism>
<dbReference type="EMBL" id="CP045875">
    <property type="protein sequence ID" value="QGG46396.1"/>
    <property type="molecule type" value="Genomic_DNA"/>
</dbReference>
<dbReference type="KEGG" id="hcv:FTV88_0217"/>